<dbReference type="Gene3D" id="3.60.10.10">
    <property type="entry name" value="Endonuclease/exonuclease/phosphatase"/>
    <property type="match status" value="1"/>
</dbReference>
<evidence type="ECO:0000313" key="2">
    <source>
        <dbReference type="Proteomes" id="UP000499080"/>
    </source>
</evidence>
<protein>
    <recommendedName>
        <fullName evidence="3">Endonuclease/exonuclease/phosphatase domain-containing protein</fullName>
    </recommendedName>
</protein>
<dbReference type="InterPro" id="IPR036691">
    <property type="entry name" value="Endo/exonu/phosph_ase_sf"/>
</dbReference>
<organism evidence="1 2">
    <name type="scientific">Araneus ventricosus</name>
    <name type="common">Orbweaver spider</name>
    <name type="synonym">Epeira ventricosa</name>
    <dbReference type="NCBI Taxonomy" id="182803"/>
    <lineage>
        <taxon>Eukaryota</taxon>
        <taxon>Metazoa</taxon>
        <taxon>Ecdysozoa</taxon>
        <taxon>Arthropoda</taxon>
        <taxon>Chelicerata</taxon>
        <taxon>Arachnida</taxon>
        <taxon>Araneae</taxon>
        <taxon>Araneomorphae</taxon>
        <taxon>Entelegynae</taxon>
        <taxon>Araneoidea</taxon>
        <taxon>Araneidae</taxon>
        <taxon>Araneus</taxon>
    </lineage>
</organism>
<dbReference type="SUPFAM" id="SSF56219">
    <property type="entry name" value="DNase I-like"/>
    <property type="match status" value="1"/>
</dbReference>
<evidence type="ECO:0008006" key="3">
    <source>
        <dbReference type="Google" id="ProtNLM"/>
    </source>
</evidence>
<proteinExistence type="predicted"/>
<comment type="caution">
    <text evidence="1">The sequence shown here is derived from an EMBL/GenBank/DDBJ whole genome shotgun (WGS) entry which is preliminary data.</text>
</comment>
<keyword evidence="2" id="KW-1185">Reference proteome</keyword>
<name>A0A4Y2DUF7_ARAVE</name>
<dbReference type="Proteomes" id="UP000499080">
    <property type="component" value="Unassembled WGS sequence"/>
</dbReference>
<accession>A0A4Y2DUF7</accession>
<dbReference type="EMBL" id="BGPR01000441">
    <property type="protein sequence ID" value="GBM20381.1"/>
    <property type="molecule type" value="Genomic_DNA"/>
</dbReference>
<dbReference type="AlphaFoldDB" id="A0A4Y2DUF7"/>
<sequence>MRGTPPTFDGSRGQSWIDTTFCDTSMIENIFKWQVDMEPSCSDHHSISFSLYTGKTPTRRKKRTRLDNLDLVTFRKELSSVIGNWRSPILLTTDNIDTETDRLLESFRLITKTCRRRNIPIVKKETWWTRKLEILRSDVRRAQRKHYAAKDPRDRRFLRTKWKILESEYKWSINKAKRDDWADVCEKVTPEEPFGTHFDVAKNPDRCHFQLSSITKEDGTQTQTPEETLDFLLQFHFPTDPGDTDPAHTTLRRTARTPLTHTISE</sequence>
<evidence type="ECO:0000313" key="1">
    <source>
        <dbReference type="EMBL" id="GBM20381.1"/>
    </source>
</evidence>
<dbReference type="OrthoDB" id="6338095at2759"/>
<gene>
    <name evidence="1" type="ORF">AVEN_222089_1</name>
</gene>
<reference evidence="1 2" key="1">
    <citation type="journal article" date="2019" name="Sci. Rep.">
        <title>Orb-weaving spider Araneus ventricosus genome elucidates the spidroin gene catalogue.</title>
        <authorList>
            <person name="Kono N."/>
            <person name="Nakamura H."/>
            <person name="Ohtoshi R."/>
            <person name="Moran D.A.P."/>
            <person name="Shinohara A."/>
            <person name="Yoshida Y."/>
            <person name="Fujiwara M."/>
            <person name="Mori M."/>
            <person name="Tomita M."/>
            <person name="Arakawa K."/>
        </authorList>
    </citation>
    <scope>NUCLEOTIDE SEQUENCE [LARGE SCALE GENOMIC DNA]</scope>
</reference>